<evidence type="ECO:0000313" key="1">
    <source>
        <dbReference type="EMBL" id="JAH25003.1"/>
    </source>
</evidence>
<protein>
    <submittedName>
        <fullName evidence="1">Uncharacterized protein</fullName>
    </submittedName>
</protein>
<accession>A0A0E9R9I3</accession>
<reference evidence="1" key="2">
    <citation type="journal article" date="2015" name="Fish Shellfish Immunol.">
        <title>Early steps in the European eel (Anguilla anguilla)-Vibrio vulnificus interaction in the gills: Role of the RtxA13 toxin.</title>
        <authorList>
            <person name="Callol A."/>
            <person name="Pajuelo D."/>
            <person name="Ebbesson L."/>
            <person name="Teles M."/>
            <person name="MacKenzie S."/>
            <person name="Amaro C."/>
        </authorList>
    </citation>
    <scope>NUCLEOTIDE SEQUENCE</scope>
</reference>
<organism evidence="1">
    <name type="scientific">Anguilla anguilla</name>
    <name type="common">European freshwater eel</name>
    <name type="synonym">Muraena anguilla</name>
    <dbReference type="NCBI Taxonomy" id="7936"/>
    <lineage>
        <taxon>Eukaryota</taxon>
        <taxon>Metazoa</taxon>
        <taxon>Chordata</taxon>
        <taxon>Craniata</taxon>
        <taxon>Vertebrata</taxon>
        <taxon>Euteleostomi</taxon>
        <taxon>Actinopterygii</taxon>
        <taxon>Neopterygii</taxon>
        <taxon>Teleostei</taxon>
        <taxon>Anguilliformes</taxon>
        <taxon>Anguillidae</taxon>
        <taxon>Anguilla</taxon>
    </lineage>
</organism>
<dbReference type="EMBL" id="GBXM01083574">
    <property type="protein sequence ID" value="JAH25003.1"/>
    <property type="molecule type" value="Transcribed_RNA"/>
</dbReference>
<sequence length="37" mass="4220">MNFIYGRCAKLDVYIVCIWDCLISKGHISSLFINGLL</sequence>
<proteinExistence type="predicted"/>
<dbReference type="AlphaFoldDB" id="A0A0E9R9I3"/>
<name>A0A0E9R9I3_ANGAN</name>
<reference evidence="1" key="1">
    <citation type="submission" date="2014-11" db="EMBL/GenBank/DDBJ databases">
        <authorList>
            <person name="Amaro Gonzalez C."/>
        </authorList>
    </citation>
    <scope>NUCLEOTIDE SEQUENCE</scope>
</reference>